<keyword evidence="6" id="KW-0560">Oxidoreductase</keyword>
<comment type="similarity">
    <text evidence="3">Belongs to the UbiH/COQ6 family.</text>
</comment>
<dbReference type="NCBIfam" id="TIGR01988">
    <property type="entry name" value="Ubi-OHases"/>
    <property type="match status" value="1"/>
</dbReference>
<evidence type="ECO:0000256" key="7">
    <source>
        <dbReference type="ARBA" id="ARBA00023033"/>
    </source>
</evidence>
<dbReference type="SUPFAM" id="SSF51905">
    <property type="entry name" value="FAD/NAD(P)-binding domain"/>
    <property type="match status" value="1"/>
</dbReference>
<comment type="caution">
    <text evidence="10">The sequence shown here is derived from an EMBL/GenBank/DDBJ whole genome shotgun (WGS) entry which is preliminary data.</text>
</comment>
<evidence type="ECO:0000259" key="9">
    <source>
        <dbReference type="Pfam" id="PF01494"/>
    </source>
</evidence>
<keyword evidence="4" id="KW-0285">Flavoprotein</keyword>
<dbReference type="InterPro" id="IPR036188">
    <property type="entry name" value="FAD/NAD-bd_sf"/>
</dbReference>
<dbReference type="RefSeq" id="WP_191866663.1">
    <property type="nucleotide sequence ID" value="NZ_BMZC01000010.1"/>
</dbReference>
<keyword evidence="5" id="KW-0274">FAD</keyword>
<dbReference type="InterPro" id="IPR010971">
    <property type="entry name" value="UbiH/COQ6"/>
</dbReference>
<evidence type="ECO:0000256" key="2">
    <source>
        <dbReference type="ARBA" id="ARBA00004749"/>
    </source>
</evidence>
<dbReference type="InterPro" id="IPR051205">
    <property type="entry name" value="UbiH/COQ6_monooxygenase"/>
</dbReference>
<evidence type="ECO:0000256" key="4">
    <source>
        <dbReference type="ARBA" id="ARBA00022630"/>
    </source>
</evidence>
<dbReference type="InterPro" id="IPR002938">
    <property type="entry name" value="FAD-bd"/>
</dbReference>
<comment type="subunit">
    <text evidence="8">Component of the Ubi complex metabolon, which regroups five ubiquinone biosynthesis proteins (UbiE, UbiF, UbiG, UbiH and UbiI) and two accessory factors (UbiK and the lipid-binding protein UbiJ).</text>
</comment>
<dbReference type="GO" id="GO:0006744">
    <property type="term" value="P:ubiquinone biosynthetic process"/>
    <property type="evidence" value="ECO:0007669"/>
    <property type="project" value="UniProtKB-UniPathway"/>
</dbReference>
<dbReference type="PANTHER" id="PTHR43876">
    <property type="entry name" value="UBIQUINONE BIOSYNTHESIS MONOOXYGENASE COQ6, MITOCHONDRIAL"/>
    <property type="match status" value="1"/>
</dbReference>
<dbReference type="Proteomes" id="UP000622604">
    <property type="component" value="Unassembled WGS sequence"/>
</dbReference>
<dbReference type="GO" id="GO:0110142">
    <property type="term" value="C:ubiquinone biosynthesis complex"/>
    <property type="evidence" value="ECO:0007669"/>
    <property type="project" value="UniProtKB-ARBA"/>
</dbReference>
<dbReference type="GO" id="GO:0071949">
    <property type="term" value="F:FAD binding"/>
    <property type="evidence" value="ECO:0007669"/>
    <property type="project" value="InterPro"/>
</dbReference>
<proteinExistence type="inferred from homology"/>
<dbReference type="Pfam" id="PF01494">
    <property type="entry name" value="FAD_binding_3"/>
    <property type="match status" value="1"/>
</dbReference>
<evidence type="ECO:0000256" key="5">
    <source>
        <dbReference type="ARBA" id="ARBA00022827"/>
    </source>
</evidence>
<evidence type="ECO:0000256" key="6">
    <source>
        <dbReference type="ARBA" id="ARBA00023002"/>
    </source>
</evidence>
<evidence type="ECO:0000313" key="11">
    <source>
        <dbReference type="Proteomes" id="UP000622604"/>
    </source>
</evidence>
<name>A0A8H9ICP0_9ALTE</name>
<protein>
    <submittedName>
        <fullName evidence="10">2-octaprenyl-3-methyl-6-methoxy-1,4-benzoquinol hydroxylase</fullName>
    </submittedName>
</protein>
<dbReference type="FunFam" id="3.50.50.60:FF:000021">
    <property type="entry name" value="Ubiquinone biosynthesis monooxygenase COQ6"/>
    <property type="match status" value="1"/>
</dbReference>
<evidence type="ECO:0000313" key="10">
    <source>
        <dbReference type="EMBL" id="GGZ72437.1"/>
    </source>
</evidence>
<gene>
    <name evidence="10" type="primary">ubiF</name>
    <name evidence="10" type="ORF">GCM10011274_33420</name>
</gene>
<comment type="cofactor">
    <cofactor evidence="1">
        <name>FAD</name>
        <dbReference type="ChEBI" id="CHEBI:57692"/>
    </cofactor>
</comment>
<comment type="pathway">
    <text evidence="2">Cofactor biosynthesis; ubiquinone biosynthesis.</text>
</comment>
<reference evidence="10" key="2">
    <citation type="submission" date="2020-09" db="EMBL/GenBank/DDBJ databases">
        <authorList>
            <person name="Sun Q."/>
            <person name="Kim S."/>
        </authorList>
    </citation>
    <scope>NUCLEOTIDE SEQUENCE</scope>
    <source>
        <strain evidence="10">KCTC 32337</strain>
    </source>
</reference>
<feature type="domain" description="FAD-binding" evidence="9">
    <location>
        <begin position="3"/>
        <end position="312"/>
    </location>
</feature>
<organism evidence="10 11">
    <name type="scientific">Paraglaciecola chathamensis</name>
    <dbReference type="NCBI Taxonomy" id="368405"/>
    <lineage>
        <taxon>Bacteria</taxon>
        <taxon>Pseudomonadati</taxon>
        <taxon>Pseudomonadota</taxon>
        <taxon>Gammaproteobacteria</taxon>
        <taxon>Alteromonadales</taxon>
        <taxon>Alteromonadaceae</taxon>
        <taxon>Paraglaciecola</taxon>
    </lineage>
</organism>
<dbReference type="EMBL" id="BMZC01000010">
    <property type="protein sequence ID" value="GGZ72437.1"/>
    <property type="molecule type" value="Genomic_DNA"/>
</dbReference>
<dbReference type="AlphaFoldDB" id="A0A8H9ICP0"/>
<dbReference type="Gene3D" id="3.50.50.60">
    <property type="entry name" value="FAD/NAD(P)-binding domain"/>
    <property type="match status" value="2"/>
</dbReference>
<accession>A0A8H9ICP0</accession>
<reference evidence="10" key="1">
    <citation type="journal article" date="2014" name="Int. J. Syst. Evol. Microbiol.">
        <title>Complete genome sequence of Corynebacterium casei LMG S-19264T (=DSM 44701T), isolated from a smear-ripened cheese.</title>
        <authorList>
            <consortium name="US DOE Joint Genome Institute (JGI-PGF)"/>
            <person name="Walter F."/>
            <person name="Albersmeier A."/>
            <person name="Kalinowski J."/>
            <person name="Ruckert C."/>
        </authorList>
    </citation>
    <scope>NUCLEOTIDE SEQUENCE</scope>
    <source>
        <strain evidence="10">KCTC 32337</strain>
    </source>
</reference>
<dbReference type="GO" id="GO:0008682">
    <property type="term" value="F:3-demethoxyubiquinol 3-hydroxylase activity"/>
    <property type="evidence" value="ECO:0007669"/>
    <property type="project" value="TreeGrafter"/>
</dbReference>
<keyword evidence="7" id="KW-0503">Monooxygenase</keyword>
<sequence length="385" mass="42732">MFDFCIVGGGMVGATTALGLAQKGFSVALVETNMPKPFVHNDEPDMRVSAISVTSQLLLASLGAWSHIAKMRTCSYRRLSVWEAPTARTDFDSADIQAERLGYIIENRILQLGIHEALAQLQNVTWFTQSEITNIAPGSTKQSGAQVHFSDDTELTCKWLIGADGLHSRVRSAANIGTQGWQYRQQAFAIQIVTHAAPQDITWQQFIPTGPVAFLPMYEQFASLVWYNTSDNIKRLKALSKSALKQEIKHAFPDELVDFDVMNTAHFPLMRMHANQYVKNNVVLVGDAAHAINPLAGQGVNLGFKDVAALLECIDDKVPTLDIMQKYEAKRRRDNLLMMSAMDAIYGTFKQRNPLIKTLRSLGLNLANNGGPIKHQVMKYAMGLH</sequence>
<dbReference type="UniPathway" id="UPA00232"/>
<evidence type="ECO:0000256" key="3">
    <source>
        <dbReference type="ARBA" id="ARBA00005349"/>
    </source>
</evidence>
<dbReference type="PANTHER" id="PTHR43876:SF10">
    <property type="entry name" value="3-DEMETHOXYUBIQUINOL 3-HYDROXYLASE"/>
    <property type="match status" value="1"/>
</dbReference>
<dbReference type="PRINTS" id="PR00420">
    <property type="entry name" value="RNGMNOXGNASE"/>
</dbReference>
<evidence type="ECO:0000256" key="1">
    <source>
        <dbReference type="ARBA" id="ARBA00001974"/>
    </source>
</evidence>
<evidence type="ECO:0000256" key="8">
    <source>
        <dbReference type="ARBA" id="ARBA00065734"/>
    </source>
</evidence>